<dbReference type="InterPro" id="IPR000175">
    <property type="entry name" value="Na/ntran_symport"/>
</dbReference>
<sequence>MDSERERWTSRSAFIFAAIGSAIGLGNLWRFSAMCYNYGQGTFLILYMIGLIVLGIPWFLTELGMGHVMQRGAPGSFSKIGKKWEWAGWWPVFLSFFLSTYYVMIMSWAVCYMGFSIFLSWETAGTALAEACPQFFNNFLGITGGPFEFGSFNLLAIFGSILTWVAIFFILHKGVRRVSKVVYFTVIVPWLLLAIVTIRGLTLPGAVDGLNLYLTPDLSALGDASIWVAAFGQIAFTLSIGMGVMYAYGSYLPKRSDVTNNALIIAFADSGTAFLAGFAVFSVIGYMLFSLGIIPPAVGGLGLAFQTYPAAVSLMPFGQRLTGFIFFLCLWFLGIDSAFSMTEAITTAITDKWDITKSKATGIVCLAGFLIGLIYTTGAGIYWLDMIDRAVSFIGILLTGVVAMLIVGWVYGADRVREHLNSISTIKLGRWFDWLVKVVAPALCIVAMLPQLIAEITGENVVWGIGVTDSVLAYDITAELIGFWGFLVMPIVLAVIFSLIKSKKEV</sequence>
<feature type="transmembrane region" description="Helical" evidence="6">
    <location>
        <begin position="12"/>
        <end position="32"/>
    </location>
</feature>
<evidence type="ECO:0000256" key="5">
    <source>
        <dbReference type="ARBA" id="ARBA00023136"/>
    </source>
</evidence>
<feature type="transmembrane region" description="Helical" evidence="6">
    <location>
        <begin position="226"/>
        <end position="249"/>
    </location>
</feature>
<evidence type="ECO:0000256" key="6">
    <source>
        <dbReference type="SAM" id="Phobius"/>
    </source>
</evidence>
<organism evidence="7 8">
    <name type="scientific">Methanoliparum thermophilum</name>
    <dbReference type="NCBI Taxonomy" id="2491083"/>
    <lineage>
        <taxon>Archaea</taxon>
        <taxon>Methanobacteriati</taxon>
        <taxon>Methanobacteriota</taxon>
        <taxon>Candidatus Methanoliparia</taxon>
        <taxon>Candidatus Methanoliparales</taxon>
        <taxon>Candidatus Methanoliparaceae</taxon>
        <taxon>Candidatus Methanoliparum</taxon>
    </lineage>
</organism>
<feature type="transmembrane region" description="Helical" evidence="6">
    <location>
        <begin position="86"/>
        <end position="115"/>
    </location>
</feature>
<reference evidence="7 8" key="1">
    <citation type="journal article" date="2019" name="Nat. Microbiol.">
        <title>Wide diversity of methane and short-chain alkane metabolisms in uncultured archaea.</title>
        <authorList>
            <person name="Borrel G."/>
            <person name="Adam P.S."/>
            <person name="McKay L.J."/>
            <person name="Chen L.X."/>
            <person name="Sierra-Garcia I.N."/>
            <person name="Sieber C.M."/>
            <person name="Letourneur Q."/>
            <person name="Ghozlane A."/>
            <person name="Andersen G.L."/>
            <person name="Li W.J."/>
            <person name="Hallam S.J."/>
            <person name="Muyzer G."/>
            <person name="de Oliveira V.M."/>
            <person name="Inskeep W.P."/>
            <person name="Banfield J.F."/>
            <person name="Gribaldo S."/>
        </authorList>
    </citation>
    <scope>NUCLEOTIDE SEQUENCE [LARGE SCALE GENOMIC DNA]</scope>
    <source>
        <strain evidence="7">NM1a</strain>
    </source>
</reference>
<feature type="transmembrane region" description="Helical" evidence="6">
    <location>
        <begin position="149"/>
        <end position="171"/>
    </location>
</feature>
<dbReference type="PANTHER" id="PTHR11616:SF240">
    <property type="entry name" value="BLOATED TUBULES, ISOFORM B-RELATED"/>
    <property type="match status" value="1"/>
</dbReference>
<evidence type="ECO:0000313" key="8">
    <source>
        <dbReference type="Proteomes" id="UP000317158"/>
    </source>
</evidence>
<evidence type="ECO:0000256" key="1">
    <source>
        <dbReference type="ARBA" id="ARBA00004141"/>
    </source>
</evidence>
<dbReference type="Proteomes" id="UP000317158">
    <property type="component" value="Unassembled WGS sequence"/>
</dbReference>
<feature type="transmembrane region" description="Helical" evidence="6">
    <location>
        <begin position="261"/>
        <end position="289"/>
    </location>
</feature>
<dbReference type="AlphaFoldDB" id="A0A520KRN2"/>
<name>A0A520KRN2_METT2</name>
<dbReference type="GO" id="GO:0035725">
    <property type="term" value="P:sodium ion transmembrane transport"/>
    <property type="evidence" value="ECO:0007669"/>
    <property type="project" value="TreeGrafter"/>
</dbReference>
<accession>A0A520KRN2</accession>
<protein>
    <submittedName>
        <fullName evidence="7">Sodium-dependent transporter</fullName>
    </submittedName>
</protein>
<proteinExistence type="predicted"/>
<feature type="transmembrane region" description="Helical" evidence="6">
    <location>
        <begin position="360"/>
        <end position="384"/>
    </location>
</feature>
<feature type="transmembrane region" description="Helical" evidence="6">
    <location>
        <begin position="44"/>
        <end position="65"/>
    </location>
</feature>
<keyword evidence="4 6" id="KW-1133">Transmembrane helix</keyword>
<keyword evidence="2" id="KW-0813">Transport</keyword>
<evidence type="ECO:0000256" key="2">
    <source>
        <dbReference type="ARBA" id="ARBA00022448"/>
    </source>
</evidence>
<dbReference type="EMBL" id="RXIF01000006">
    <property type="protein sequence ID" value="RZN64449.1"/>
    <property type="molecule type" value="Genomic_DNA"/>
</dbReference>
<keyword evidence="5 6" id="KW-0472">Membrane</keyword>
<comment type="caution">
    <text evidence="7">The sequence shown here is derived from an EMBL/GenBank/DDBJ whole genome shotgun (WGS) entry which is preliminary data.</text>
</comment>
<feature type="transmembrane region" description="Helical" evidence="6">
    <location>
        <begin position="434"/>
        <end position="453"/>
    </location>
</feature>
<dbReference type="Pfam" id="PF00209">
    <property type="entry name" value="SNF"/>
    <property type="match status" value="1"/>
</dbReference>
<feature type="transmembrane region" description="Helical" evidence="6">
    <location>
        <begin position="321"/>
        <end position="339"/>
    </location>
</feature>
<gene>
    <name evidence="7" type="ORF">EF806_03650</name>
</gene>
<feature type="transmembrane region" description="Helical" evidence="6">
    <location>
        <begin position="183"/>
        <end position="206"/>
    </location>
</feature>
<dbReference type="PRINTS" id="PR00176">
    <property type="entry name" value="NANEUSMPORT"/>
</dbReference>
<evidence type="ECO:0000313" key="7">
    <source>
        <dbReference type="EMBL" id="RZN64449.1"/>
    </source>
</evidence>
<dbReference type="PANTHER" id="PTHR11616">
    <property type="entry name" value="SODIUM/CHLORIDE DEPENDENT TRANSPORTER"/>
    <property type="match status" value="1"/>
</dbReference>
<dbReference type="InterPro" id="IPR037272">
    <property type="entry name" value="SNS_sf"/>
</dbReference>
<evidence type="ECO:0000256" key="4">
    <source>
        <dbReference type="ARBA" id="ARBA00022989"/>
    </source>
</evidence>
<feature type="transmembrane region" description="Helical" evidence="6">
    <location>
        <begin position="390"/>
        <end position="413"/>
    </location>
</feature>
<dbReference type="SUPFAM" id="SSF161070">
    <property type="entry name" value="SNF-like"/>
    <property type="match status" value="1"/>
</dbReference>
<dbReference type="PROSITE" id="PS50267">
    <property type="entry name" value="NA_NEUROTRAN_SYMP_3"/>
    <property type="match status" value="1"/>
</dbReference>
<dbReference type="NCBIfam" id="NF037979">
    <property type="entry name" value="Na_transp"/>
    <property type="match status" value="1"/>
</dbReference>
<feature type="transmembrane region" description="Helical" evidence="6">
    <location>
        <begin position="481"/>
        <end position="500"/>
    </location>
</feature>
<comment type="subcellular location">
    <subcellularLocation>
        <location evidence="1">Membrane</location>
        <topology evidence="1">Multi-pass membrane protein</topology>
    </subcellularLocation>
</comment>
<evidence type="ECO:0000256" key="3">
    <source>
        <dbReference type="ARBA" id="ARBA00022692"/>
    </source>
</evidence>
<keyword evidence="3 6" id="KW-0812">Transmembrane</keyword>
<dbReference type="GO" id="GO:0005886">
    <property type="term" value="C:plasma membrane"/>
    <property type="evidence" value="ECO:0007669"/>
    <property type="project" value="TreeGrafter"/>
</dbReference>